<sequence length="106" mass="11779">MADGVEAQSISPASSPLVKLKPFAIGLLLASLVVWFSRAVSFHKTHQENVVYHQDFPVSSWHRASNELFEPNSNVRSSRSRAQLQVRSSSQDRSSSARNGDELEPE</sequence>
<comment type="caution">
    <text evidence="3">The sequence shown here is derived from an EMBL/GenBank/DDBJ whole genome shotgun (WGS) entry which is preliminary data.</text>
</comment>
<evidence type="ECO:0000313" key="3">
    <source>
        <dbReference type="EMBL" id="TVU48742.1"/>
    </source>
</evidence>
<organism evidence="3 4">
    <name type="scientific">Eragrostis curvula</name>
    <name type="common">weeping love grass</name>
    <dbReference type="NCBI Taxonomy" id="38414"/>
    <lineage>
        <taxon>Eukaryota</taxon>
        <taxon>Viridiplantae</taxon>
        <taxon>Streptophyta</taxon>
        <taxon>Embryophyta</taxon>
        <taxon>Tracheophyta</taxon>
        <taxon>Spermatophyta</taxon>
        <taxon>Magnoliopsida</taxon>
        <taxon>Liliopsida</taxon>
        <taxon>Poales</taxon>
        <taxon>Poaceae</taxon>
        <taxon>PACMAD clade</taxon>
        <taxon>Chloridoideae</taxon>
        <taxon>Eragrostideae</taxon>
        <taxon>Eragrostidinae</taxon>
        <taxon>Eragrostis</taxon>
    </lineage>
</organism>
<keyword evidence="2" id="KW-1133">Transmembrane helix</keyword>
<dbReference type="Gramene" id="TVU48742">
    <property type="protein sequence ID" value="TVU48742"/>
    <property type="gene ID" value="EJB05_00013"/>
</dbReference>
<feature type="region of interest" description="Disordered" evidence="1">
    <location>
        <begin position="72"/>
        <end position="106"/>
    </location>
</feature>
<dbReference type="AlphaFoldDB" id="A0A5J9WJ59"/>
<protein>
    <submittedName>
        <fullName evidence="3">Uncharacterized protein</fullName>
    </submittedName>
</protein>
<feature type="non-terminal residue" evidence="3">
    <location>
        <position position="106"/>
    </location>
</feature>
<feature type="compositionally biased region" description="Low complexity" evidence="1">
    <location>
        <begin position="87"/>
        <end position="98"/>
    </location>
</feature>
<proteinExistence type="predicted"/>
<keyword evidence="2" id="KW-0812">Transmembrane</keyword>
<reference evidence="3 4" key="1">
    <citation type="journal article" date="2019" name="Sci. Rep.">
        <title>A high-quality genome of Eragrostis curvula grass provides insights into Poaceae evolution and supports new strategies to enhance forage quality.</title>
        <authorList>
            <person name="Carballo J."/>
            <person name="Santos B.A.C.M."/>
            <person name="Zappacosta D."/>
            <person name="Garbus I."/>
            <person name="Selva J.P."/>
            <person name="Gallo C.A."/>
            <person name="Diaz A."/>
            <person name="Albertini E."/>
            <person name="Caccamo M."/>
            <person name="Echenique V."/>
        </authorList>
    </citation>
    <scope>NUCLEOTIDE SEQUENCE [LARGE SCALE GENOMIC DNA]</scope>
    <source>
        <strain evidence="4">cv. Victoria</strain>
        <tissue evidence="3">Leaf</tissue>
    </source>
</reference>
<gene>
    <name evidence="3" type="ORF">EJB05_00013</name>
</gene>
<dbReference type="EMBL" id="RWGY01000002">
    <property type="protein sequence ID" value="TVU48742.1"/>
    <property type="molecule type" value="Genomic_DNA"/>
</dbReference>
<evidence type="ECO:0000256" key="2">
    <source>
        <dbReference type="SAM" id="Phobius"/>
    </source>
</evidence>
<accession>A0A5J9WJ59</accession>
<evidence type="ECO:0000256" key="1">
    <source>
        <dbReference type="SAM" id="MobiDB-lite"/>
    </source>
</evidence>
<feature type="compositionally biased region" description="Polar residues" evidence="1">
    <location>
        <begin position="72"/>
        <end position="86"/>
    </location>
</feature>
<evidence type="ECO:0000313" key="4">
    <source>
        <dbReference type="Proteomes" id="UP000324897"/>
    </source>
</evidence>
<keyword evidence="2" id="KW-0472">Membrane</keyword>
<feature type="transmembrane region" description="Helical" evidence="2">
    <location>
        <begin position="20"/>
        <end position="37"/>
    </location>
</feature>
<dbReference type="Proteomes" id="UP000324897">
    <property type="component" value="Chromosome 6"/>
</dbReference>
<keyword evidence="4" id="KW-1185">Reference proteome</keyword>
<name>A0A5J9WJ59_9POAL</name>